<evidence type="ECO:0000259" key="2">
    <source>
        <dbReference type="Pfam" id="PF00534"/>
    </source>
</evidence>
<dbReference type="OrthoDB" id="9801609at2"/>
<comment type="caution">
    <text evidence="3">The sequence shown here is derived from an EMBL/GenBank/DDBJ whole genome shotgun (WGS) entry which is preliminary data.</text>
</comment>
<name>A0A2M9CDA7_9CELL</name>
<dbReference type="Proteomes" id="UP000231693">
    <property type="component" value="Unassembled WGS sequence"/>
</dbReference>
<evidence type="ECO:0000256" key="1">
    <source>
        <dbReference type="ARBA" id="ARBA00022679"/>
    </source>
</evidence>
<feature type="domain" description="Glycosyl transferase family 1" evidence="2">
    <location>
        <begin position="190"/>
        <end position="310"/>
    </location>
</feature>
<accession>A0A2M9CDA7</accession>
<dbReference type="EMBL" id="PGFE01000004">
    <property type="protein sequence ID" value="PJJ69867.1"/>
    <property type="molecule type" value="Genomic_DNA"/>
</dbReference>
<dbReference type="SUPFAM" id="SSF53756">
    <property type="entry name" value="UDP-Glycosyltransferase/glycogen phosphorylase"/>
    <property type="match status" value="1"/>
</dbReference>
<dbReference type="RefSeq" id="WP_100423514.1">
    <property type="nucleotide sequence ID" value="NZ_BOOX01000007.1"/>
</dbReference>
<dbReference type="GO" id="GO:0016757">
    <property type="term" value="F:glycosyltransferase activity"/>
    <property type="evidence" value="ECO:0007669"/>
    <property type="project" value="InterPro"/>
</dbReference>
<dbReference type="Gene3D" id="3.40.50.2000">
    <property type="entry name" value="Glycogen Phosphorylase B"/>
    <property type="match status" value="2"/>
</dbReference>
<sequence length="364" mass="39915">MTGGPRRVLFDGYWFGRGPIANRLVQREIVQAWASAFPHDDVVVALRGREPERAVDVPAGVRTVRTRLYPHALSNLVELGALARRTDADWVLSHNYTPWTRRRTLTFVHDVMFVDHPDWFSRPERAYFSLMVPTARRAGVIATSTDTEARRIRRATRARRPVVPVGLGVARTLTSAEPARPDGLDGIADFALCVGRLNVRKNLGAVVAAARESRCVTAASPLLVVGSAEHSGQTADLPVDVRELTDSGVVRFLGRVTDDELAWLYRNASVTAFLSRDEGFGLPVVEALTFGSPLVLSDIEVFREVAGDAARFVPLDASPRVVAQALDTQWGRPADASSVTQVLDRYTWAGCVARLRAALESVDI</sequence>
<dbReference type="CDD" id="cd03809">
    <property type="entry name" value="GT4_MtfB-like"/>
    <property type="match status" value="1"/>
</dbReference>
<protein>
    <submittedName>
        <fullName evidence="3">Glycosyltransferase involved in cell wall biosynthesis</fullName>
    </submittedName>
</protein>
<dbReference type="PANTHER" id="PTHR46401">
    <property type="entry name" value="GLYCOSYLTRANSFERASE WBBK-RELATED"/>
    <property type="match status" value="1"/>
</dbReference>
<dbReference type="AlphaFoldDB" id="A0A2M9CDA7"/>
<keyword evidence="1 3" id="KW-0808">Transferase</keyword>
<keyword evidence="4" id="KW-1185">Reference proteome</keyword>
<gene>
    <name evidence="3" type="ORF">CLV28_2343</name>
</gene>
<evidence type="ECO:0000313" key="3">
    <source>
        <dbReference type="EMBL" id="PJJ69867.1"/>
    </source>
</evidence>
<evidence type="ECO:0000313" key="4">
    <source>
        <dbReference type="Proteomes" id="UP000231693"/>
    </source>
</evidence>
<organism evidence="3 4">
    <name type="scientific">Sediminihabitans luteus</name>
    <dbReference type="NCBI Taxonomy" id="1138585"/>
    <lineage>
        <taxon>Bacteria</taxon>
        <taxon>Bacillati</taxon>
        <taxon>Actinomycetota</taxon>
        <taxon>Actinomycetes</taxon>
        <taxon>Micrococcales</taxon>
        <taxon>Cellulomonadaceae</taxon>
        <taxon>Sediminihabitans</taxon>
    </lineage>
</organism>
<proteinExistence type="predicted"/>
<dbReference type="PANTHER" id="PTHR46401:SF2">
    <property type="entry name" value="GLYCOSYLTRANSFERASE WBBK-RELATED"/>
    <property type="match status" value="1"/>
</dbReference>
<dbReference type="Pfam" id="PF00534">
    <property type="entry name" value="Glycos_transf_1"/>
    <property type="match status" value="1"/>
</dbReference>
<dbReference type="InterPro" id="IPR001296">
    <property type="entry name" value="Glyco_trans_1"/>
</dbReference>
<reference evidence="3 4" key="1">
    <citation type="submission" date="2017-11" db="EMBL/GenBank/DDBJ databases">
        <title>Genomic Encyclopedia of Archaeal and Bacterial Type Strains, Phase II (KMG-II): From Individual Species to Whole Genera.</title>
        <authorList>
            <person name="Goeker M."/>
        </authorList>
    </citation>
    <scope>NUCLEOTIDE SEQUENCE [LARGE SCALE GENOMIC DNA]</scope>
    <source>
        <strain evidence="3 4">DSM 25478</strain>
    </source>
</reference>